<sequence length="443" mass="48983">MTAGKRSVRAGVEDRWHRPAKRGEQVYWPADQSAGPTWCVDTRHAKTPGTMVSTVRHGQGKRWLARWVDHDGQERTKAFDKRNDAQRHIDGTTTALNTGTYTDPQRSSINFGTVAEAWIRTKEAAKRAPKTIAGYRGLLDVVILPKWKDEPLRDIDHERVQDWITWLSTDPAARQHKRKSEPNAGLSPARVIQTHQVLHQVFAYAIRSKYLATNPADNIVLPSKPQGKDLALTHEQVGRLADETANAETDVRHRTDTAPSRVPPQALATMVRTLAYSGLRYGECAALRVGDVDIKQRRIAVSKSITGVRGQGRVEGDTKTHQKRAVPILTTAVADELKHLVDGRDPLEFLFPGPDGEAMTVGWFRVRFDRATAKLGLDGVTPHTLRHSAGSLALASGASVVTVQKLLGHRNATTTMNVYSHMLPDDFDNLAVAMDKAISAGRE</sequence>
<dbReference type="PROSITE" id="PS51900">
    <property type="entry name" value="CB"/>
    <property type="match status" value="1"/>
</dbReference>
<dbReference type="Gene3D" id="1.10.443.10">
    <property type="entry name" value="Intergrase catalytic core"/>
    <property type="match status" value="1"/>
</dbReference>
<dbReference type="AlphaFoldDB" id="A0A0Q2MDW1"/>
<proteinExistence type="inferred from homology"/>
<dbReference type="GO" id="GO:0015074">
    <property type="term" value="P:DNA integration"/>
    <property type="evidence" value="ECO:0007669"/>
    <property type="project" value="InterPro"/>
</dbReference>
<evidence type="ECO:0000256" key="4">
    <source>
        <dbReference type="PROSITE-ProRule" id="PRU01248"/>
    </source>
</evidence>
<dbReference type="InterPro" id="IPR011010">
    <property type="entry name" value="DNA_brk_join_enz"/>
</dbReference>
<evidence type="ECO:0000259" key="6">
    <source>
        <dbReference type="PROSITE" id="PS51900"/>
    </source>
</evidence>
<dbReference type="InterPro" id="IPR010998">
    <property type="entry name" value="Integrase_recombinase_N"/>
</dbReference>
<evidence type="ECO:0000256" key="2">
    <source>
        <dbReference type="ARBA" id="ARBA00023125"/>
    </source>
</evidence>
<organism evidence="7 8">
    <name type="scientific">Mycobacterium gordonae</name>
    <dbReference type="NCBI Taxonomy" id="1778"/>
    <lineage>
        <taxon>Bacteria</taxon>
        <taxon>Bacillati</taxon>
        <taxon>Actinomycetota</taxon>
        <taxon>Actinomycetes</taxon>
        <taxon>Mycobacteriales</taxon>
        <taxon>Mycobacteriaceae</taxon>
        <taxon>Mycobacterium</taxon>
    </lineage>
</organism>
<dbReference type="PROSITE" id="PS51898">
    <property type="entry name" value="TYR_RECOMBINASE"/>
    <property type="match status" value="1"/>
</dbReference>
<gene>
    <name evidence="7" type="ORF">AO501_00640</name>
</gene>
<dbReference type="EMBL" id="LKTM01000267">
    <property type="protein sequence ID" value="KQH77919.1"/>
    <property type="molecule type" value="Genomic_DNA"/>
</dbReference>
<dbReference type="PANTHER" id="PTHR30349:SF64">
    <property type="entry name" value="PROPHAGE INTEGRASE INTD-RELATED"/>
    <property type="match status" value="1"/>
</dbReference>
<dbReference type="OrthoDB" id="1822491at2"/>
<keyword evidence="2 4" id="KW-0238">DNA-binding</keyword>
<dbReference type="RefSeq" id="WP_055579145.1">
    <property type="nucleotide sequence ID" value="NZ_LKTM01000267.1"/>
</dbReference>
<dbReference type="Pfam" id="PF00589">
    <property type="entry name" value="Phage_integrase"/>
    <property type="match status" value="1"/>
</dbReference>
<reference evidence="7 8" key="1">
    <citation type="submission" date="2015-10" db="EMBL/GenBank/DDBJ databases">
        <title>Mycobacterium gordonae draft genome assembly.</title>
        <authorList>
            <person name="Ustinova V."/>
            <person name="Smirnova T."/>
            <person name="Blagodatskikh K."/>
            <person name="Varlamov D."/>
            <person name="Larionova E."/>
            <person name="Chernousova L."/>
        </authorList>
    </citation>
    <scope>NUCLEOTIDE SEQUENCE [LARGE SCALE GENOMIC DNA]</scope>
    <source>
        <strain evidence="7 8">CTRI 14-8773</strain>
    </source>
</reference>
<evidence type="ECO:0000256" key="1">
    <source>
        <dbReference type="ARBA" id="ARBA00008857"/>
    </source>
</evidence>
<evidence type="ECO:0000313" key="7">
    <source>
        <dbReference type="EMBL" id="KQH77919.1"/>
    </source>
</evidence>
<accession>A0A0Q2MDW1</accession>
<dbReference type="InterPro" id="IPR013762">
    <property type="entry name" value="Integrase-like_cat_sf"/>
</dbReference>
<evidence type="ECO:0000313" key="8">
    <source>
        <dbReference type="Proteomes" id="UP000051677"/>
    </source>
</evidence>
<dbReference type="InterPro" id="IPR044068">
    <property type="entry name" value="CB"/>
</dbReference>
<dbReference type="Gene3D" id="1.10.150.130">
    <property type="match status" value="1"/>
</dbReference>
<dbReference type="InterPro" id="IPR002104">
    <property type="entry name" value="Integrase_catalytic"/>
</dbReference>
<dbReference type="GO" id="GO:0006310">
    <property type="term" value="P:DNA recombination"/>
    <property type="evidence" value="ECO:0007669"/>
    <property type="project" value="UniProtKB-KW"/>
</dbReference>
<dbReference type="SUPFAM" id="SSF56349">
    <property type="entry name" value="DNA breaking-rejoining enzymes"/>
    <property type="match status" value="1"/>
</dbReference>
<dbReference type="GO" id="GO:0003677">
    <property type="term" value="F:DNA binding"/>
    <property type="evidence" value="ECO:0007669"/>
    <property type="project" value="UniProtKB-UniRule"/>
</dbReference>
<comment type="similarity">
    <text evidence="1">Belongs to the 'phage' integrase family.</text>
</comment>
<dbReference type="InterPro" id="IPR050090">
    <property type="entry name" value="Tyrosine_recombinase_XerCD"/>
</dbReference>
<protein>
    <submittedName>
        <fullName evidence="7">Integrase</fullName>
    </submittedName>
</protein>
<evidence type="ECO:0000259" key="5">
    <source>
        <dbReference type="PROSITE" id="PS51898"/>
    </source>
</evidence>
<feature type="domain" description="Tyr recombinase" evidence="5">
    <location>
        <begin position="227"/>
        <end position="435"/>
    </location>
</feature>
<evidence type="ECO:0000256" key="3">
    <source>
        <dbReference type="ARBA" id="ARBA00023172"/>
    </source>
</evidence>
<feature type="domain" description="Core-binding (CB)" evidence="6">
    <location>
        <begin position="109"/>
        <end position="206"/>
    </location>
</feature>
<dbReference type="Proteomes" id="UP000051677">
    <property type="component" value="Unassembled WGS sequence"/>
</dbReference>
<dbReference type="PANTHER" id="PTHR30349">
    <property type="entry name" value="PHAGE INTEGRASE-RELATED"/>
    <property type="match status" value="1"/>
</dbReference>
<keyword evidence="3" id="KW-0233">DNA recombination</keyword>
<dbReference type="CDD" id="cd01189">
    <property type="entry name" value="INT_ICEBs1_C_like"/>
    <property type="match status" value="1"/>
</dbReference>
<comment type="caution">
    <text evidence="7">The sequence shown here is derived from an EMBL/GenBank/DDBJ whole genome shotgun (WGS) entry which is preliminary data.</text>
</comment>
<name>A0A0Q2MDW1_MYCGO</name>